<protein>
    <submittedName>
        <fullName evidence="2">Uncharacterized protein</fullName>
    </submittedName>
</protein>
<comment type="caution">
    <text evidence="2">The sequence shown here is derived from an EMBL/GenBank/DDBJ whole genome shotgun (WGS) entry which is preliminary data.</text>
</comment>
<gene>
    <name evidence="2" type="ORF">BGAL_0392g00100</name>
</gene>
<accession>A0A4S8QQD6</accession>
<dbReference type="AlphaFoldDB" id="A0A4S8QQD6"/>
<evidence type="ECO:0000256" key="1">
    <source>
        <dbReference type="SAM" id="MobiDB-lite"/>
    </source>
</evidence>
<feature type="region of interest" description="Disordered" evidence="1">
    <location>
        <begin position="34"/>
        <end position="207"/>
    </location>
</feature>
<evidence type="ECO:0000313" key="3">
    <source>
        <dbReference type="Proteomes" id="UP000308671"/>
    </source>
</evidence>
<feature type="compositionally biased region" description="Basic residues" evidence="1">
    <location>
        <begin position="107"/>
        <end position="117"/>
    </location>
</feature>
<reference evidence="2 3" key="1">
    <citation type="submission" date="2017-12" db="EMBL/GenBank/DDBJ databases">
        <title>Comparative genomics of Botrytis spp.</title>
        <authorList>
            <person name="Valero-Jimenez C.A."/>
            <person name="Tapia P."/>
            <person name="Veloso J."/>
            <person name="Silva-Moreno E."/>
            <person name="Staats M."/>
            <person name="Valdes J.H."/>
            <person name="Van Kan J.A.L."/>
        </authorList>
    </citation>
    <scope>NUCLEOTIDE SEQUENCE [LARGE SCALE GENOMIC DNA]</scope>
    <source>
        <strain evidence="2 3">MUCL435</strain>
    </source>
</reference>
<name>A0A4S8QQD6_9HELO</name>
<keyword evidence="3" id="KW-1185">Reference proteome</keyword>
<feature type="compositionally biased region" description="Basic and acidic residues" evidence="1">
    <location>
        <begin position="34"/>
        <end position="43"/>
    </location>
</feature>
<feature type="compositionally biased region" description="Polar residues" evidence="1">
    <location>
        <begin position="143"/>
        <end position="159"/>
    </location>
</feature>
<feature type="compositionally biased region" description="Basic and acidic residues" evidence="1">
    <location>
        <begin position="51"/>
        <end position="90"/>
    </location>
</feature>
<dbReference type="Proteomes" id="UP000308671">
    <property type="component" value="Unassembled WGS sequence"/>
</dbReference>
<proteinExistence type="predicted"/>
<dbReference type="OrthoDB" id="10486624at2759"/>
<organism evidence="2 3">
    <name type="scientific">Botrytis galanthina</name>
    <dbReference type="NCBI Taxonomy" id="278940"/>
    <lineage>
        <taxon>Eukaryota</taxon>
        <taxon>Fungi</taxon>
        <taxon>Dikarya</taxon>
        <taxon>Ascomycota</taxon>
        <taxon>Pezizomycotina</taxon>
        <taxon>Leotiomycetes</taxon>
        <taxon>Helotiales</taxon>
        <taxon>Sclerotiniaceae</taxon>
        <taxon>Botrytis</taxon>
    </lineage>
</organism>
<dbReference type="EMBL" id="PQXL01000392">
    <property type="protein sequence ID" value="THV46371.1"/>
    <property type="molecule type" value="Genomic_DNA"/>
</dbReference>
<sequence length="333" mass="37419">MPTPEEMRKRREEINKNLREYRAEMRIFNPEEAKRKRVRDTAAHRRHRERMARENPGELEARKREANRKQREKIAAMPAEEAKNTEREKQPTNANLPIEDPGVMEVRRKKRNRRVRERRWEKSAALQISDATEAIEQAAVPERNNSLTSPTSDNRSTGPASPKDLEYYNTPSPVHNAAFTMTDMTTSLPPSNPGQPAHSRINLPSTGNYHNQLSMNNLGHPAPPSTHIQTANSTYYPPSTSYNNSGAPTHDNNSLPLAEGCGPARPEMPAGHESAGLGTSFAQPTSGYYYPSSGTIHEPPVPPSTTVPIVEGMVNFPVEEVNRWWIDTLARGY</sequence>
<evidence type="ECO:0000313" key="2">
    <source>
        <dbReference type="EMBL" id="THV46371.1"/>
    </source>
</evidence>